<dbReference type="PANTHER" id="PTHR31623">
    <property type="entry name" value="F21J9.9"/>
    <property type="match status" value="1"/>
</dbReference>
<dbReference type="Gene3D" id="3.30.559.10">
    <property type="entry name" value="Chloramphenicol acetyltransferase-like domain"/>
    <property type="match status" value="1"/>
</dbReference>
<keyword evidence="5" id="KW-1185">Reference proteome</keyword>
<dbReference type="Proteomes" id="UP001497516">
    <property type="component" value="Chromosome 5"/>
</dbReference>
<dbReference type="GO" id="GO:0016746">
    <property type="term" value="F:acyltransferase activity"/>
    <property type="evidence" value="ECO:0007669"/>
    <property type="project" value="UniProtKB-KW"/>
</dbReference>
<reference evidence="4 5" key="1">
    <citation type="submission" date="2024-04" db="EMBL/GenBank/DDBJ databases">
        <authorList>
            <person name="Fracassetti M."/>
        </authorList>
    </citation>
    <scope>NUCLEOTIDE SEQUENCE [LARGE SCALE GENOMIC DNA]</scope>
</reference>
<organism evidence="4 5">
    <name type="scientific">Linum trigynum</name>
    <dbReference type="NCBI Taxonomy" id="586398"/>
    <lineage>
        <taxon>Eukaryota</taxon>
        <taxon>Viridiplantae</taxon>
        <taxon>Streptophyta</taxon>
        <taxon>Embryophyta</taxon>
        <taxon>Tracheophyta</taxon>
        <taxon>Spermatophyta</taxon>
        <taxon>Magnoliopsida</taxon>
        <taxon>eudicotyledons</taxon>
        <taxon>Gunneridae</taxon>
        <taxon>Pentapetalae</taxon>
        <taxon>rosids</taxon>
        <taxon>fabids</taxon>
        <taxon>Malpighiales</taxon>
        <taxon>Linaceae</taxon>
        <taxon>Linum</taxon>
    </lineage>
</organism>
<proteinExistence type="inferred from homology"/>
<keyword evidence="3" id="KW-0012">Acyltransferase</keyword>
<dbReference type="Pfam" id="PF02458">
    <property type="entry name" value="Transferase"/>
    <property type="match status" value="1"/>
</dbReference>
<dbReference type="AlphaFoldDB" id="A0AAV2EPB3"/>
<evidence type="ECO:0000256" key="3">
    <source>
        <dbReference type="ARBA" id="ARBA00023315"/>
    </source>
</evidence>
<sequence>MAVDLRPRMKEPWLDYYSVGNIFWANPTVYKYDSKQRSDEVKTLQQLVGELRSSVSKVDEKLMQKLEGGDGREEFFMNQQSWLMALMPTGVAESESRVMMFGMSSLVGIRFYDVDFGWGNQPGSA</sequence>
<gene>
    <name evidence="4" type="ORF">LTRI10_LOCUS28830</name>
</gene>
<comment type="similarity">
    <text evidence="1">Belongs to the plant acyltransferase family.</text>
</comment>
<accession>A0AAV2EPB3</accession>
<evidence type="ECO:0000256" key="2">
    <source>
        <dbReference type="ARBA" id="ARBA00022679"/>
    </source>
</evidence>
<dbReference type="PANTHER" id="PTHR31623:SF110">
    <property type="entry name" value="VINORINE SYNTHASE-LIKE"/>
    <property type="match status" value="1"/>
</dbReference>
<evidence type="ECO:0000256" key="1">
    <source>
        <dbReference type="ARBA" id="ARBA00009861"/>
    </source>
</evidence>
<dbReference type="InterPro" id="IPR023213">
    <property type="entry name" value="CAT-like_dom_sf"/>
</dbReference>
<keyword evidence="2" id="KW-0808">Transferase</keyword>
<dbReference type="EMBL" id="OZ034818">
    <property type="protein sequence ID" value="CAL1387876.1"/>
    <property type="molecule type" value="Genomic_DNA"/>
</dbReference>
<evidence type="ECO:0000313" key="4">
    <source>
        <dbReference type="EMBL" id="CAL1387876.1"/>
    </source>
</evidence>
<protein>
    <submittedName>
        <fullName evidence="4">Uncharacterized protein</fullName>
    </submittedName>
</protein>
<name>A0AAV2EPB3_9ROSI</name>
<evidence type="ECO:0000313" key="5">
    <source>
        <dbReference type="Proteomes" id="UP001497516"/>
    </source>
</evidence>